<dbReference type="AlphaFoldDB" id="A0A1L7NPL9"/>
<keyword evidence="4" id="KW-0614">Plasmid</keyword>
<accession>A0A1L7NPL9</accession>
<dbReference type="InterPro" id="IPR013766">
    <property type="entry name" value="Thioredoxin_domain"/>
</dbReference>
<dbReference type="InterPro" id="IPR012336">
    <property type="entry name" value="Thioredoxin-like_fold"/>
</dbReference>
<dbReference type="Proteomes" id="UP000218731">
    <property type="component" value="Plasmid pKF715B"/>
</dbReference>
<dbReference type="PANTHER" id="PTHR35891">
    <property type="entry name" value="THIOL:DISULFIDE INTERCHANGE PROTEIN DSBA"/>
    <property type="match status" value="1"/>
</dbReference>
<evidence type="ECO:0000313" key="5">
    <source>
        <dbReference type="Proteomes" id="UP000218731"/>
    </source>
</evidence>
<keyword evidence="1 2" id="KW-0732">Signal</keyword>
<dbReference type="PANTHER" id="PTHR35891:SF3">
    <property type="entry name" value="THIOL:DISULFIDE INTERCHANGE PROTEIN DSBL"/>
    <property type="match status" value="1"/>
</dbReference>
<evidence type="ECO:0000256" key="1">
    <source>
        <dbReference type="ARBA" id="ARBA00022729"/>
    </source>
</evidence>
<evidence type="ECO:0000256" key="2">
    <source>
        <dbReference type="SAM" id="SignalP"/>
    </source>
</evidence>
<dbReference type="RefSeq" id="WP_231995372.1">
    <property type="nucleotide sequence ID" value="NZ_AP015031.1"/>
</dbReference>
<reference evidence="4 5" key="1">
    <citation type="submission" date="2015-11" db="EMBL/GenBank/DDBJ databases">
        <title>Complete genome sequencing of a biphenyl-degrading bacterium, Pseudomonas putida KF715 (=NBRC110667).</title>
        <authorList>
            <person name="Suenaga H."/>
            <person name="Fujihara N."/>
            <person name="Watanabe T."/>
            <person name="Hirose J."/>
            <person name="Kimura N."/>
            <person name="Yamazoe A."/>
            <person name="Hosoyama A."/>
            <person name="Shimodaira J."/>
            <person name="Furukawa K."/>
        </authorList>
    </citation>
    <scope>NUCLEOTIDE SEQUENCE [LARGE SCALE GENOMIC DNA]</scope>
    <source>
        <strain evidence="4 5">KF715</strain>
        <plasmid evidence="5">Plasmid pkf715b dna</plasmid>
    </source>
</reference>
<feature type="signal peptide" evidence="2">
    <location>
        <begin position="1"/>
        <end position="22"/>
    </location>
</feature>
<dbReference type="EMBL" id="AP015031">
    <property type="protein sequence ID" value="BAW27418.1"/>
    <property type="molecule type" value="Genomic_DNA"/>
</dbReference>
<dbReference type="InterPro" id="IPR023205">
    <property type="entry name" value="DsbA/DsbL"/>
</dbReference>
<feature type="chain" id="PRO_5012882775" evidence="2">
    <location>
        <begin position="23"/>
        <end position="206"/>
    </location>
</feature>
<dbReference type="SUPFAM" id="SSF52833">
    <property type="entry name" value="Thioredoxin-like"/>
    <property type="match status" value="1"/>
</dbReference>
<evidence type="ECO:0000313" key="4">
    <source>
        <dbReference type="EMBL" id="BAW27418.1"/>
    </source>
</evidence>
<evidence type="ECO:0000259" key="3">
    <source>
        <dbReference type="PROSITE" id="PS51352"/>
    </source>
</evidence>
<name>A0A1L7NPL9_PSEPU</name>
<proteinExistence type="predicted"/>
<dbReference type="Gene3D" id="3.40.30.10">
    <property type="entry name" value="Glutaredoxin"/>
    <property type="match status" value="1"/>
</dbReference>
<dbReference type="InterPro" id="IPR050824">
    <property type="entry name" value="Thiol_disulfide_DsbA"/>
</dbReference>
<dbReference type="PROSITE" id="PS51352">
    <property type="entry name" value="THIOREDOXIN_2"/>
    <property type="match status" value="1"/>
</dbReference>
<dbReference type="CDD" id="cd03019">
    <property type="entry name" value="DsbA_DsbA"/>
    <property type="match status" value="1"/>
</dbReference>
<dbReference type="InterPro" id="IPR036249">
    <property type="entry name" value="Thioredoxin-like_sf"/>
</dbReference>
<organism evidence="4 5">
    <name type="scientific">Pseudomonas putida</name>
    <name type="common">Arthrobacter siderocapsulatus</name>
    <dbReference type="NCBI Taxonomy" id="303"/>
    <lineage>
        <taxon>Bacteria</taxon>
        <taxon>Pseudomonadati</taxon>
        <taxon>Pseudomonadota</taxon>
        <taxon>Gammaproteobacteria</taxon>
        <taxon>Pseudomonadales</taxon>
        <taxon>Pseudomonadaceae</taxon>
        <taxon>Pseudomonas</taxon>
    </lineage>
</organism>
<dbReference type="Pfam" id="PF13462">
    <property type="entry name" value="Thioredoxin_4"/>
    <property type="match status" value="1"/>
</dbReference>
<protein>
    <submittedName>
        <fullName evidence="4">Thiol:disulfide interchange protein</fullName>
    </submittedName>
</protein>
<gene>
    <name evidence="4" type="ORF">KF715C_pB3120</name>
</gene>
<geneLocation type="plasmid" evidence="5">
    <name>pkf715b dna</name>
</geneLocation>
<sequence>MKKFIVQMAMAAVLATPVLSIAQELQPSLPYREVSAQAEDSHKVVVFFSFACPVCASYDQTFSRWAKTLPPGWSAEFIPVAVPDKGNYLAARAFFAVQDADPNRVAAFMSAAYTLIQQNGMTMEDPGTWSRAVAMANVQGFNEAWHNVTQQRLERAFAKLLTYGVDATPSMVISGKYVITPDDVSGDSALYMNLANGMISKVMQER</sequence>
<feature type="domain" description="Thioredoxin" evidence="3">
    <location>
        <begin position="10"/>
        <end position="162"/>
    </location>
</feature>